<dbReference type="Gene3D" id="2.40.170.20">
    <property type="entry name" value="TonB-dependent receptor, beta-barrel domain"/>
    <property type="match status" value="1"/>
</dbReference>
<keyword evidence="2 11" id="KW-0813">Transport</keyword>
<evidence type="ECO:0000259" key="15">
    <source>
        <dbReference type="Pfam" id="PF07715"/>
    </source>
</evidence>
<dbReference type="SUPFAM" id="SSF56935">
    <property type="entry name" value="Porins"/>
    <property type="match status" value="1"/>
</dbReference>
<keyword evidence="9 11" id="KW-0472">Membrane</keyword>
<dbReference type="InterPro" id="IPR012910">
    <property type="entry name" value="Plug_dom"/>
</dbReference>
<evidence type="ECO:0000256" key="2">
    <source>
        <dbReference type="ARBA" id="ARBA00022448"/>
    </source>
</evidence>
<gene>
    <name evidence="16" type="ORF">GCM10011487_21540</name>
</gene>
<dbReference type="GO" id="GO:0006826">
    <property type="term" value="P:iron ion transport"/>
    <property type="evidence" value="ECO:0007669"/>
    <property type="project" value="UniProtKB-KW"/>
</dbReference>
<reference evidence="17" key="1">
    <citation type="submission" date="2020-01" db="EMBL/GenBank/DDBJ databases">
        <title>'Steroidobacter agaridevorans' sp. nov., agar-degrading bacteria isolated from rhizosphere soils.</title>
        <authorList>
            <person name="Ikenaga M."/>
            <person name="Kataoka M."/>
            <person name="Murouchi A."/>
            <person name="Katsuragi S."/>
            <person name="Sakai M."/>
        </authorList>
    </citation>
    <scope>NUCLEOTIDE SEQUENCE [LARGE SCALE GENOMIC DNA]</scope>
    <source>
        <strain evidence="17">YU21-B</strain>
    </source>
</reference>
<keyword evidence="8 12" id="KW-0798">TonB box</keyword>
<dbReference type="EMBL" id="BLJN01000002">
    <property type="protein sequence ID" value="GFE80154.1"/>
    <property type="molecule type" value="Genomic_DNA"/>
</dbReference>
<evidence type="ECO:0000259" key="14">
    <source>
        <dbReference type="Pfam" id="PF00593"/>
    </source>
</evidence>
<name>A0A829Y9Y2_9GAMM</name>
<dbReference type="Pfam" id="PF07715">
    <property type="entry name" value="Plug"/>
    <property type="match status" value="1"/>
</dbReference>
<evidence type="ECO:0000256" key="12">
    <source>
        <dbReference type="RuleBase" id="RU003357"/>
    </source>
</evidence>
<comment type="similarity">
    <text evidence="11 12">Belongs to the TonB-dependent receptor family.</text>
</comment>
<evidence type="ECO:0000256" key="13">
    <source>
        <dbReference type="SAM" id="SignalP"/>
    </source>
</evidence>
<feature type="domain" description="TonB-dependent receptor plug" evidence="15">
    <location>
        <begin position="47"/>
        <end position="156"/>
    </location>
</feature>
<keyword evidence="17" id="KW-1185">Reference proteome</keyword>
<evidence type="ECO:0000256" key="10">
    <source>
        <dbReference type="ARBA" id="ARBA00023237"/>
    </source>
</evidence>
<keyword evidence="16" id="KW-0675">Receptor</keyword>
<evidence type="ECO:0000256" key="3">
    <source>
        <dbReference type="ARBA" id="ARBA00022452"/>
    </source>
</evidence>
<evidence type="ECO:0000256" key="7">
    <source>
        <dbReference type="ARBA" id="ARBA00023065"/>
    </source>
</evidence>
<keyword evidence="6" id="KW-0408">Iron</keyword>
<evidence type="ECO:0000256" key="6">
    <source>
        <dbReference type="ARBA" id="ARBA00023004"/>
    </source>
</evidence>
<evidence type="ECO:0000313" key="16">
    <source>
        <dbReference type="EMBL" id="GFE80154.1"/>
    </source>
</evidence>
<dbReference type="CDD" id="cd01347">
    <property type="entry name" value="ligand_gated_channel"/>
    <property type="match status" value="1"/>
</dbReference>
<dbReference type="PROSITE" id="PS52016">
    <property type="entry name" value="TONB_DEPENDENT_REC_3"/>
    <property type="match status" value="1"/>
</dbReference>
<evidence type="ECO:0000256" key="5">
    <source>
        <dbReference type="ARBA" id="ARBA00022692"/>
    </source>
</evidence>
<dbReference type="InterPro" id="IPR000531">
    <property type="entry name" value="Beta-barrel_TonB"/>
</dbReference>
<keyword evidence="3 11" id="KW-1134">Transmembrane beta strand</keyword>
<evidence type="ECO:0000256" key="9">
    <source>
        <dbReference type="ARBA" id="ARBA00023136"/>
    </source>
</evidence>
<evidence type="ECO:0000256" key="4">
    <source>
        <dbReference type="ARBA" id="ARBA00022496"/>
    </source>
</evidence>
<keyword evidence="4" id="KW-0410">Iron transport</keyword>
<comment type="subcellular location">
    <subcellularLocation>
        <location evidence="1 11">Cell outer membrane</location>
        <topology evidence="1 11">Multi-pass membrane protein</topology>
    </subcellularLocation>
</comment>
<comment type="caution">
    <text evidence="16">The sequence shown here is derived from an EMBL/GenBank/DDBJ whole genome shotgun (WGS) entry which is preliminary data.</text>
</comment>
<dbReference type="Proteomes" id="UP000445000">
    <property type="component" value="Unassembled WGS sequence"/>
</dbReference>
<sequence>MLRCSLAAAALALPLATLAQSTTENAPGSLLEEVLVTATKSAQAEAIQDVPLTLTAFGAEQLDALFVKDLHSLSFQMPNVALDDIGTIKGTANFTIRGLGINSSIPSIDPTVGVFVDGMYLGIIGGVVFDLFDLEGIEVLRGPQGLLFGRNVTGGAVLVRTRKPSQDFEADFKLSTTDEQDSIAGASISGPLIAERLAARLTAYYNDDQGWFTNLADGEDFGQSKTWLVRPSLSWTPTDGSELLLRYEHGDITGDGPAGQNRALYARDSFDFQMNYDGYSDVQWDQAIAELNIDVSFGDGVITNILGRRDYTGGSGTDVDATINTAFHSRTLTEQDQLSEELRYAGSFGRVKLTTGLYWFTQDLTYFENRILSGGAVNATMGGEQSHDAYGVFAQTDIALTDAWVLTLGARYSREEKDALIATFVPSTARSVCSFEGQTCTFDFRDSHEWSDTTPKVGLQWRVSDDAQLYTFWTKGFRSGGYNLRSTTTTATPGPTDPEKQDAYELGAKVDWLDGRLRTNLALFHNEIKDMQREVNLSSPGVAVLQIIRNTADATIRGAELEVVAAVTFDFQLTGNVGYTDGEYDRIRYDISGDGIIDGRDYALRIPRLTKLTWGLGLSWETDMSSTPVTTRINFNHRDDAAYTDNNRGWLNAADMLDASVGVSLMDRRLRLSLFGRNLLDEVTEGNDTQLPNTAAFGGVGATFSPLSKGRVLGVEVNYKL</sequence>
<evidence type="ECO:0000256" key="11">
    <source>
        <dbReference type="PROSITE-ProRule" id="PRU01360"/>
    </source>
</evidence>
<dbReference type="AlphaFoldDB" id="A0A829Y9Y2"/>
<proteinExistence type="inferred from homology"/>
<keyword evidence="10 11" id="KW-0998">Cell outer membrane</keyword>
<dbReference type="Pfam" id="PF00593">
    <property type="entry name" value="TonB_dep_Rec_b-barrel"/>
    <property type="match status" value="1"/>
</dbReference>
<keyword evidence="7" id="KW-0406">Ion transport</keyword>
<protein>
    <submittedName>
        <fullName evidence="16">TonB-dependent receptor</fullName>
    </submittedName>
</protein>
<dbReference type="InterPro" id="IPR039426">
    <property type="entry name" value="TonB-dep_rcpt-like"/>
</dbReference>
<feature type="domain" description="TonB-dependent receptor-like beta-barrel" evidence="14">
    <location>
        <begin position="210"/>
        <end position="679"/>
    </location>
</feature>
<feature type="chain" id="PRO_5032998155" evidence="13">
    <location>
        <begin position="20"/>
        <end position="721"/>
    </location>
</feature>
<feature type="signal peptide" evidence="13">
    <location>
        <begin position="1"/>
        <end position="19"/>
    </location>
</feature>
<evidence type="ECO:0000256" key="1">
    <source>
        <dbReference type="ARBA" id="ARBA00004571"/>
    </source>
</evidence>
<dbReference type="RefSeq" id="WP_161811875.1">
    <property type="nucleotide sequence ID" value="NZ_BLJN01000002.1"/>
</dbReference>
<dbReference type="PANTHER" id="PTHR32552:SF81">
    <property type="entry name" value="TONB-DEPENDENT OUTER MEMBRANE RECEPTOR"/>
    <property type="match status" value="1"/>
</dbReference>
<accession>A0A829Y9Y2</accession>
<evidence type="ECO:0000313" key="17">
    <source>
        <dbReference type="Proteomes" id="UP000445000"/>
    </source>
</evidence>
<keyword evidence="13" id="KW-0732">Signal</keyword>
<dbReference type="GO" id="GO:0009279">
    <property type="term" value="C:cell outer membrane"/>
    <property type="evidence" value="ECO:0007669"/>
    <property type="project" value="UniProtKB-SubCell"/>
</dbReference>
<dbReference type="PANTHER" id="PTHR32552">
    <property type="entry name" value="FERRICHROME IRON RECEPTOR-RELATED"/>
    <property type="match status" value="1"/>
</dbReference>
<organism evidence="16 17">
    <name type="scientific">Steroidobacter agaridevorans</name>
    <dbReference type="NCBI Taxonomy" id="2695856"/>
    <lineage>
        <taxon>Bacteria</taxon>
        <taxon>Pseudomonadati</taxon>
        <taxon>Pseudomonadota</taxon>
        <taxon>Gammaproteobacteria</taxon>
        <taxon>Steroidobacterales</taxon>
        <taxon>Steroidobacteraceae</taxon>
        <taxon>Steroidobacter</taxon>
    </lineage>
</organism>
<dbReference type="InterPro" id="IPR036942">
    <property type="entry name" value="Beta-barrel_TonB_sf"/>
</dbReference>
<evidence type="ECO:0000256" key="8">
    <source>
        <dbReference type="ARBA" id="ARBA00023077"/>
    </source>
</evidence>
<keyword evidence="5 11" id="KW-0812">Transmembrane</keyword>